<evidence type="ECO:0000313" key="2">
    <source>
        <dbReference type="EMBL" id="BDZ77498.1"/>
    </source>
</evidence>
<evidence type="ECO:0000313" key="3">
    <source>
        <dbReference type="Proteomes" id="UP001305815"/>
    </source>
</evidence>
<feature type="transmembrane region" description="Helical" evidence="1">
    <location>
        <begin position="182"/>
        <end position="200"/>
    </location>
</feature>
<dbReference type="PROSITE" id="PS51257">
    <property type="entry name" value="PROKAR_LIPOPROTEIN"/>
    <property type="match status" value="1"/>
</dbReference>
<feature type="transmembrane region" description="Helical" evidence="1">
    <location>
        <begin position="143"/>
        <end position="162"/>
    </location>
</feature>
<dbReference type="InterPro" id="IPR025699">
    <property type="entry name" value="ABC2_memb-like"/>
</dbReference>
<keyword evidence="1" id="KW-0812">Transmembrane</keyword>
<keyword evidence="1" id="KW-0472">Membrane</keyword>
<dbReference type="RefSeq" id="WP_316264549.1">
    <property type="nucleotide sequence ID" value="NZ_AP027742.1"/>
</dbReference>
<feature type="transmembrane region" description="Helical" evidence="1">
    <location>
        <begin position="111"/>
        <end position="131"/>
    </location>
</feature>
<proteinExistence type="predicted"/>
<name>A0ABN6YW05_9FIRM</name>
<evidence type="ECO:0000256" key="1">
    <source>
        <dbReference type="SAM" id="Phobius"/>
    </source>
</evidence>
<feature type="transmembrane region" description="Helical" evidence="1">
    <location>
        <begin position="75"/>
        <end position="99"/>
    </location>
</feature>
<reference evidence="3" key="1">
    <citation type="journal article" date="2023" name="Int. J. Syst. Evol. Microbiol.">
        <title>Claveliimonas bilis gen. nov., sp. nov., deoxycholic acid-producing bacteria isolated from human faeces, and reclassification of Sellimonas monacensis Zenner et al. 2021 as Claveliimonas monacensis comb. nov.</title>
        <authorList>
            <person name="Hisatomi A."/>
            <person name="Kastawa N.W.E.P.G."/>
            <person name="Song I."/>
            <person name="Ohkuma M."/>
            <person name="Fukiya S."/>
            <person name="Sakamoto M."/>
        </authorList>
    </citation>
    <scope>NUCLEOTIDE SEQUENCE [LARGE SCALE GENOMIC DNA]</scope>
    <source>
        <strain evidence="3">12BBH14</strain>
    </source>
</reference>
<sequence>MKLLYKELTLAAHPTSIVFAFLGCLVIVPAYPYTVIFMFGCLALYLTLLYARETNDTWYTSILPVTKRENVKGKFLLAVSLQIFQLLISIPCLFLRHILEVGNNPVGIDATVAWYGLGLIIYAVFDLIFFPAYYKNGYKAGKAFIVAAIPMLLLMIIAEGSVRFPVFSYLDSSIPRDLFRQIPFLLLGILCYITFLIFSYRISVRRFEKVDL</sequence>
<dbReference type="Proteomes" id="UP001305815">
    <property type="component" value="Chromosome"/>
</dbReference>
<gene>
    <name evidence="2" type="ORF">Lac1_16810</name>
</gene>
<dbReference type="Pfam" id="PF13346">
    <property type="entry name" value="ABC2_membrane_5"/>
    <property type="match status" value="1"/>
</dbReference>
<evidence type="ECO:0008006" key="4">
    <source>
        <dbReference type="Google" id="ProtNLM"/>
    </source>
</evidence>
<accession>A0ABN6YW05</accession>
<dbReference type="EMBL" id="AP027742">
    <property type="protein sequence ID" value="BDZ77498.1"/>
    <property type="molecule type" value="Genomic_DNA"/>
</dbReference>
<protein>
    <recommendedName>
        <fullName evidence="4">ABC-2 transporter permease</fullName>
    </recommendedName>
</protein>
<feature type="transmembrane region" description="Helical" evidence="1">
    <location>
        <begin position="7"/>
        <end position="28"/>
    </location>
</feature>
<keyword evidence="1" id="KW-1133">Transmembrane helix</keyword>
<keyword evidence="3" id="KW-1185">Reference proteome</keyword>
<organism evidence="2 3">
    <name type="scientific">Claveliimonas bilis</name>
    <dbReference type="NCBI Taxonomy" id="3028070"/>
    <lineage>
        <taxon>Bacteria</taxon>
        <taxon>Bacillati</taxon>
        <taxon>Bacillota</taxon>
        <taxon>Clostridia</taxon>
        <taxon>Lachnospirales</taxon>
        <taxon>Lachnospiraceae</taxon>
        <taxon>Claveliimonas</taxon>
    </lineage>
</organism>